<evidence type="ECO:0000259" key="4">
    <source>
        <dbReference type="Pfam" id="PF05118"/>
    </source>
</evidence>
<dbReference type="Proteomes" id="UP000323300">
    <property type="component" value="Unassembled WGS sequence"/>
</dbReference>
<dbReference type="Pfam" id="PF05118">
    <property type="entry name" value="Asp_Arg_Hydrox"/>
    <property type="match status" value="1"/>
</dbReference>
<dbReference type="PANTHER" id="PTHR46332:SF5">
    <property type="entry name" value="ASPARTATE BETA-HYDROXYLASE DOMAIN CONTAINING 2"/>
    <property type="match status" value="1"/>
</dbReference>
<dbReference type="RefSeq" id="WP_188130404.1">
    <property type="nucleotide sequence ID" value="NZ_BSPE01000031.1"/>
</dbReference>
<dbReference type="AlphaFoldDB" id="A0A1I3Z8Y7"/>
<evidence type="ECO:0000256" key="3">
    <source>
        <dbReference type="ARBA" id="ARBA00023002"/>
    </source>
</evidence>
<dbReference type="EMBL" id="FOSL01000006">
    <property type="protein sequence ID" value="SFK40443.1"/>
    <property type="molecule type" value="Genomic_DNA"/>
</dbReference>
<proteinExistence type="inferred from homology"/>
<dbReference type="InterPro" id="IPR007803">
    <property type="entry name" value="Asp/Arg/Pro-Hydrxlase"/>
</dbReference>
<dbReference type="SUPFAM" id="SSF51197">
    <property type="entry name" value="Clavaminate synthase-like"/>
    <property type="match status" value="1"/>
</dbReference>
<evidence type="ECO:0000256" key="2">
    <source>
        <dbReference type="ARBA" id="ARBA00022964"/>
    </source>
</evidence>
<keyword evidence="2" id="KW-0223">Dioxygenase</keyword>
<name>A0A1I3Z8Y7_9HYPH</name>
<sequence length="259" mass="29514">MYENIETIWSDVIGEAERELGVDCGRFKRAKFHVSDVVRSTQNIPVQNPDFMTLPGLEDKPWWNIEDFDPAMQGFLKRMEVLFGEYQAEFENNMGSVTFGEGAATFYYGANEGWKIFLFYGNEAEEVPGASKVFPKIAALLREMRDANYIAKSHFSVLKAGGSIPVHCGGVNHKLRLHYGLRIPDGDIAIKVGGDTRRWENGKVLLFDDTFPHEVWNNTPHDRYILHCRIQHPGLSADERRVSYALESKLSRALERNKS</sequence>
<keyword evidence="3" id="KW-0560">Oxidoreductase</keyword>
<evidence type="ECO:0000313" key="5">
    <source>
        <dbReference type="EMBL" id="SFK40443.1"/>
    </source>
</evidence>
<dbReference type="Gene3D" id="2.60.120.330">
    <property type="entry name" value="B-lactam Antibiotic, Isopenicillin N Synthase, Chain"/>
    <property type="match status" value="1"/>
</dbReference>
<dbReference type="PANTHER" id="PTHR46332">
    <property type="entry name" value="ASPARTATE BETA-HYDROXYLASE DOMAIN-CONTAINING PROTEIN 2"/>
    <property type="match status" value="1"/>
</dbReference>
<feature type="domain" description="Aspartyl/asparaginy/proline hydroxylase" evidence="4">
    <location>
        <begin position="109"/>
        <end position="233"/>
    </location>
</feature>
<reference evidence="5 6" key="1">
    <citation type="submission" date="2016-10" db="EMBL/GenBank/DDBJ databases">
        <authorList>
            <person name="Varghese N."/>
            <person name="Submissions S."/>
        </authorList>
    </citation>
    <scope>NUCLEOTIDE SEQUENCE [LARGE SCALE GENOMIC DNA]</scope>
    <source>
        <strain evidence="5 6">DSM 21822</strain>
    </source>
</reference>
<dbReference type="InterPro" id="IPR027443">
    <property type="entry name" value="IPNS-like_sf"/>
</dbReference>
<organism evidence="5 6">
    <name type="scientific">Neomesorhizobium albiziae</name>
    <dbReference type="NCBI Taxonomy" id="335020"/>
    <lineage>
        <taxon>Bacteria</taxon>
        <taxon>Pseudomonadati</taxon>
        <taxon>Pseudomonadota</taxon>
        <taxon>Alphaproteobacteria</taxon>
        <taxon>Hyphomicrobiales</taxon>
        <taxon>Phyllobacteriaceae</taxon>
        <taxon>Neomesorhizobium</taxon>
    </lineage>
</organism>
<protein>
    <submittedName>
        <fullName evidence="5">Aspartyl/Asparaginyl beta-hydroxylase</fullName>
    </submittedName>
</protein>
<dbReference type="GO" id="GO:0051213">
    <property type="term" value="F:dioxygenase activity"/>
    <property type="evidence" value="ECO:0007669"/>
    <property type="project" value="UniProtKB-KW"/>
</dbReference>
<gene>
    <name evidence="5" type="ORF">SAMN04488498_10618</name>
</gene>
<keyword evidence="6" id="KW-1185">Reference proteome</keyword>
<accession>A0A1I3Z8Y7</accession>
<evidence type="ECO:0000313" key="6">
    <source>
        <dbReference type="Proteomes" id="UP000323300"/>
    </source>
</evidence>
<evidence type="ECO:0000256" key="1">
    <source>
        <dbReference type="ARBA" id="ARBA00007730"/>
    </source>
</evidence>
<dbReference type="InterPro" id="IPR051821">
    <property type="entry name" value="Asp/Asn_beta-hydroxylase"/>
</dbReference>
<comment type="similarity">
    <text evidence="1">Belongs to the aspartyl/asparaginyl beta-hydroxylase family.</text>
</comment>
<dbReference type="GO" id="GO:0016020">
    <property type="term" value="C:membrane"/>
    <property type="evidence" value="ECO:0007669"/>
    <property type="project" value="TreeGrafter"/>
</dbReference>